<dbReference type="AlphaFoldDB" id="A0A8B6BPY2"/>
<organism evidence="1 2">
    <name type="scientific">Mytilus galloprovincialis</name>
    <name type="common">Mediterranean mussel</name>
    <dbReference type="NCBI Taxonomy" id="29158"/>
    <lineage>
        <taxon>Eukaryota</taxon>
        <taxon>Metazoa</taxon>
        <taxon>Spiralia</taxon>
        <taxon>Lophotrochozoa</taxon>
        <taxon>Mollusca</taxon>
        <taxon>Bivalvia</taxon>
        <taxon>Autobranchia</taxon>
        <taxon>Pteriomorphia</taxon>
        <taxon>Mytilida</taxon>
        <taxon>Mytiloidea</taxon>
        <taxon>Mytilidae</taxon>
        <taxon>Mytilinae</taxon>
        <taxon>Mytilus</taxon>
    </lineage>
</organism>
<name>A0A8B6BPY2_MYTGA</name>
<gene>
    <name evidence="1" type="ORF">MGAL_10B083771</name>
</gene>
<protein>
    <submittedName>
        <fullName evidence="1">Uncharacterized protein</fullName>
    </submittedName>
</protein>
<dbReference type="EMBL" id="UYJE01000517">
    <property type="protein sequence ID" value="VDH93938.1"/>
    <property type="molecule type" value="Genomic_DNA"/>
</dbReference>
<keyword evidence="2" id="KW-1185">Reference proteome</keyword>
<evidence type="ECO:0000313" key="1">
    <source>
        <dbReference type="EMBL" id="VDH93938.1"/>
    </source>
</evidence>
<evidence type="ECO:0000313" key="2">
    <source>
        <dbReference type="Proteomes" id="UP000596742"/>
    </source>
</evidence>
<reference evidence="1" key="1">
    <citation type="submission" date="2018-11" db="EMBL/GenBank/DDBJ databases">
        <authorList>
            <person name="Alioto T."/>
            <person name="Alioto T."/>
        </authorList>
    </citation>
    <scope>NUCLEOTIDE SEQUENCE</scope>
</reference>
<dbReference type="Proteomes" id="UP000596742">
    <property type="component" value="Unassembled WGS sequence"/>
</dbReference>
<proteinExistence type="predicted"/>
<accession>A0A8B6BPY2</accession>
<comment type="caution">
    <text evidence="1">The sequence shown here is derived from an EMBL/GenBank/DDBJ whole genome shotgun (WGS) entry which is preliminary data.</text>
</comment>
<sequence>MMNNLDARETLANLPDLNLHKDNVPDINIAEYVQNLPEFVRNKIAGFFGTGLIEQETVDIENIEHYLVVSRHCRHLKSVCESKLLSTLNSVNCQKLFGHSRTIWFGIATNQRASGVQEQFFKQYTSTTQIR</sequence>